<keyword evidence="2" id="KW-1185">Reference proteome</keyword>
<comment type="caution">
    <text evidence="1">The sequence shown here is derived from an EMBL/GenBank/DDBJ whole genome shotgun (WGS) entry which is preliminary data.</text>
</comment>
<name>A0A9N9E9X0_9GLOM</name>
<protein>
    <submittedName>
        <fullName evidence="1">1606_t:CDS:1</fullName>
    </submittedName>
</protein>
<dbReference type="Proteomes" id="UP000789570">
    <property type="component" value="Unassembled WGS sequence"/>
</dbReference>
<evidence type="ECO:0000313" key="1">
    <source>
        <dbReference type="EMBL" id="CAG8669062.1"/>
    </source>
</evidence>
<dbReference type="InterPro" id="IPR011333">
    <property type="entry name" value="SKP1/BTB/POZ_sf"/>
</dbReference>
<dbReference type="AlphaFoldDB" id="A0A9N9E9X0"/>
<accession>A0A9N9E9X0</accession>
<dbReference type="EMBL" id="CAJVPQ010005374">
    <property type="protein sequence ID" value="CAG8669062.1"/>
    <property type="molecule type" value="Genomic_DNA"/>
</dbReference>
<reference evidence="1" key="1">
    <citation type="submission" date="2021-06" db="EMBL/GenBank/DDBJ databases">
        <authorList>
            <person name="Kallberg Y."/>
            <person name="Tangrot J."/>
            <person name="Rosling A."/>
        </authorList>
    </citation>
    <scope>NUCLEOTIDE SEQUENCE</scope>
    <source>
        <strain evidence="1">UK204</strain>
    </source>
</reference>
<gene>
    <name evidence="1" type="ORF">FCALED_LOCUS11929</name>
</gene>
<dbReference type="Gene3D" id="3.30.710.10">
    <property type="entry name" value="Potassium Channel Kv1.1, Chain A"/>
    <property type="match status" value="1"/>
</dbReference>
<organism evidence="1 2">
    <name type="scientific">Funneliformis caledonium</name>
    <dbReference type="NCBI Taxonomy" id="1117310"/>
    <lineage>
        <taxon>Eukaryota</taxon>
        <taxon>Fungi</taxon>
        <taxon>Fungi incertae sedis</taxon>
        <taxon>Mucoromycota</taxon>
        <taxon>Glomeromycotina</taxon>
        <taxon>Glomeromycetes</taxon>
        <taxon>Glomerales</taxon>
        <taxon>Glomeraceae</taxon>
        <taxon>Funneliformis</taxon>
    </lineage>
</organism>
<dbReference type="OrthoDB" id="2414723at2759"/>
<sequence length="173" mass="19974">MEFYRNGDINLEEKTFKITSIRHKSSCAKILISQQILRREIEYFQIPPKLSCERSGAALKPSVKYDNLSSKFCNRHTARIMAQYPSIGLSGVNHSFDLTTYPETMLVSMFGPTNAAMLKPTHPDGNEYFIDMPFYYIMEFYRNDDTELAERSGATLVDEFADLKDEIEIYIPK</sequence>
<proteinExistence type="predicted"/>
<evidence type="ECO:0000313" key="2">
    <source>
        <dbReference type="Proteomes" id="UP000789570"/>
    </source>
</evidence>